<keyword evidence="6" id="KW-0489">Methyltransferase</keyword>
<feature type="region of interest" description="Disordered" evidence="15">
    <location>
        <begin position="775"/>
        <end position="795"/>
    </location>
</feature>
<feature type="region of interest" description="Disordered" evidence="15">
    <location>
        <begin position="1"/>
        <end position="120"/>
    </location>
</feature>
<feature type="region of interest" description="Disordered" evidence="15">
    <location>
        <begin position="153"/>
        <end position="180"/>
    </location>
</feature>
<evidence type="ECO:0000256" key="4">
    <source>
        <dbReference type="ARBA" id="ARBA00015839"/>
    </source>
</evidence>
<keyword evidence="5" id="KW-0158">Chromosome</keyword>
<evidence type="ECO:0000256" key="13">
    <source>
        <dbReference type="ARBA" id="ARBA00047583"/>
    </source>
</evidence>
<evidence type="ECO:0000256" key="10">
    <source>
        <dbReference type="ARBA" id="ARBA00023242"/>
    </source>
</evidence>
<organism evidence="18 19">
    <name type="scientific">Sporidiobolus salmonicolor</name>
    <name type="common">Yeast-like fungus</name>
    <name type="synonym">Sporobolomyces salmonicolor</name>
    <dbReference type="NCBI Taxonomy" id="5005"/>
    <lineage>
        <taxon>Eukaryota</taxon>
        <taxon>Fungi</taxon>
        <taxon>Dikarya</taxon>
        <taxon>Basidiomycota</taxon>
        <taxon>Pucciniomycotina</taxon>
        <taxon>Microbotryomycetes</taxon>
        <taxon>Sporidiobolales</taxon>
        <taxon>Sporidiobolaceae</taxon>
        <taxon>Sporobolomyces</taxon>
    </lineage>
</organism>
<evidence type="ECO:0000256" key="3">
    <source>
        <dbReference type="ARBA" id="ARBA00012182"/>
    </source>
</evidence>
<feature type="compositionally biased region" description="Pro residues" evidence="15">
    <location>
        <begin position="1"/>
        <end position="12"/>
    </location>
</feature>
<feature type="region of interest" description="Disordered" evidence="15">
    <location>
        <begin position="264"/>
        <end position="285"/>
    </location>
</feature>
<comment type="catalytic activity">
    <reaction evidence="13">
        <text>N(6)-methyl-L-lysyl(4)-[histone H3] + S-adenosyl-L-methionine = N(6),N(6)-dimethyl-L-lysyl(4)-[histone H3] + S-adenosyl-L-homocysteine + H(+)</text>
        <dbReference type="Rhea" id="RHEA:60268"/>
        <dbReference type="Rhea" id="RHEA-COMP:15540"/>
        <dbReference type="Rhea" id="RHEA-COMP:15543"/>
        <dbReference type="ChEBI" id="CHEBI:15378"/>
        <dbReference type="ChEBI" id="CHEBI:57856"/>
        <dbReference type="ChEBI" id="CHEBI:59789"/>
        <dbReference type="ChEBI" id="CHEBI:61929"/>
        <dbReference type="ChEBI" id="CHEBI:61976"/>
    </reaction>
</comment>
<comment type="subcellular location">
    <subcellularLocation>
        <location evidence="2">Chromosome</location>
    </subcellularLocation>
    <subcellularLocation>
        <location evidence="1">Nucleus</location>
    </subcellularLocation>
</comment>
<dbReference type="SUPFAM" id="SSF54928">
    <property type="entry name" value="RNA-binding domain, RBD"/>
    <property type="match status" value="1"/>
</dbReference>
<feature type="compositionally biased region" description="Basic residues" evidence="15">
    <location>
        <begin position="937"/>
        <end position="952"/>
    </location>
</feature>
<comment type="catalytic activity">
    <reaction evidence="14">
        <text>N(6),N(6)-dimethyl-L-lysyl(4)-[histone H3] + S-adenosyl-L-methionine = N(6),N(6),N(6)-trimethyl-L-lysyl(4)-[histone H3] + S-adenosyl-L-homocysteine + H(+)</text>
        <dbReference type="Rhea" id="RHEA:60272"/>
        <dbReference type="Rhea" id="RHEA-COMP:15537"/>
        <dbReference type="Rhea" id="RHEA-COMP:15540"/>
        <dbReference type="ChEBI" id="CHEBI:15378"/>
        <dbReference type="ChEBI" id="CHEBI:57856"/>
        <dbReference type="ChEBI" id="CHEBI:59789"/>
        <dbReference type="ChEBI" id="CHEBI:61961"/>
        <dbReference type="ChEBI" id="CHEBI:61976"/>
    </reaction>
</comment>
<dbReference type="InterPro" id="IPR000504">
    <property type="entry name" value="RRM_dom"/>
</dbReference>
<evidence type="ECO:0000256" key="12">
    <source>
        <dbReference type="ARBA" id="ARBA00047571"/>
    </source>
</evidence>
<gene>
    <name evidence="18" type="primary">SPOSA6832_01052</name>
</gene>
<sequence length="1391" mass="148623">MVADLPPPPHPSSAPQVARSLPSSARPSSSLPDKPRLDSATPSSSISHPPSKPSTDVDGSSRSADHSYPSGSSSRPSHPSSNRPPANGSSSSRHSTSYSSRPSSSHPTSSSYHDKPPPFFYKSLGTKDFRVLYDPATDPNPVKKGKEVVYRYDGEGVKEKPKDPRRAEDPAEKAKLEKGRRREPLVKELAVLSYTWDKNSTTPPPPAPPCAILITGFPSTTTADAIHSHFRSFGRIETQDVKVDSRTGGSLGICWIKYLDDVPREPEPSKERMDKYERKRRAGNAQDGSVVANLAVAKANGAMVGMQMMMSSEKGVTVVLDGEGKLCRDAVRKEMARLHSSAPPSQSPSTSSKSTPIPPPFSSAPPPPPSTAPPPPPSQPPPPPPPNAPPPLQANSSPAYPANHFAPTPVGGPRFAQLPTGPRAMRGPGVVPSTGSRGLKRNSDVASALHVSVPSIPVPPLPSRGLPPSTGIVVPIMPIPPLPPSQTSAAPSSCPPSTSTDSTGGQPKTTAKALGGGRGPGVPAALQSIPFSRSRSGRGPRQPPRADSMASAIAQAVEAAKRRLKQQQQASLQPKKTKDEGEVDMEMDSESDGSKSGSEHSDEDEDEYEDAKDMIFYHHASGRIEPRRILPKGIAPVGAIAWQASKKVLTEKLAANGKPYLMIDKTAFQRTRLAQGGRLAVPNGEDLERHFGDYEIDRAFADSSGWYITFQAVDSAQKAFDKLNGEKFAGASLELLLCPALAAPTSSTAAASTPSAASPRVNAPAPGSALASLLQKLSKPPPPPPKPKKTSGWTDEELVDEAKDIVIAELLEAFTNDIKVRIVRGKVQEHLSAWERSGMPTSTAEAAPAPAPAAVKLESVDSTAVDVSTAHSSSFKGGLSSLPSFAKRRAAPNGNPEPSVRRGSVSTSRFSSEAPSESPGPAHDASDVDASSDAAASRRKKGAVLKNKKKTARVMSESEDSGEDNRARRRADSKKKKEKSRRARIHLDYTSSEDEGEAEIKKVQLVKEEESVVAAAIQPARSFSPELGAPVEEDQARTKKRPASRPKTGGLDAHAEEDAMQVDEDEPVIPNRAAADSTMHAASPSLHGESDHEFEVTPRPSKAARPRKAAKVAPRPVTLDPFEAGVAADEEDLFYLKLAIERLQLGQDLHPTPPPSDDESSPPPKHPSGSARTEGFYAITVEEKMANRPASNRAKAASENSTAGAAASAVAVSRLARANTRGLVRGMELHKKVTATETDVLKFNQLKTRKKQLTFSRSGIEGYGLFALEHIPVGDMVIEYVGELIRQQVADRREKAYERQGIGSSYLFRVDEDLVVDATKKGNLGRLINHCCAPNCTARIITINGVKKIVIYAKSNIEPGEEVTYDYHFPIEEDNKIPCLCGAPTCRRYLN</sequence>
<dbReference type="EMBL" id="CENE01000003">
    <property type="protein sequence ID" value="CEQ39531.1"/>
    <property type="molecule type" value="Genomic_DNA"/>
</dbReference>
<dbReference type="InterPro" id="IPR012677">
    <property type="entry name" value="Nucleotide-bd_a/b_plait_sf"/>
</dbReference>
<dbReference type="PROSITE" id="PS50280">
    <property type="entry name" value="SET"/>
    <property type="match status" value="1"/>
</dbReference>
<dbReference type="Gene3D" id="2.170.270.10">
    <property type="entry name" value="SET domain"/>
    <property type="match status" value="1"/>
</dbReference>
<dbReference type="InterPro" id="IPR003616">
    <property type="entry name" value="Post-SET_dom"/>
</dbReference>
<feature type="domain" description="SET" evidence="16">
    <location>
        <begin position="1251"/>
        <end position="1368"/>
    </location>
</feature>
<evidence type="ECO:0000256" key="1">
    <source>
        <dbReference type="ARBA" id="ARBA00004123"/>
    </source>
</evidence>
<dbReference type="Pfam" id="PF11764">
    <property type="entry name" value="N-SET"/>
    <property type="match status" value="1"/>
</dbReference>
<dbReference type="PANTHER" id="PTHR45814">
    <property type="entry name" value="HISTONE-LYSINE N-METHYLTRANSFERASE SETD1"/>
    <property type="match status" value="1"/>
</dbReference>
<dbReference type="SMART" id="SM00317">
    <property type="entry name" value="SET"/>
    <property type="match status" value="1"/>
</dbReference>
<feature type="compositionally biased region" description="Low complexity" evidence="15">
    <location>
        <begin position="13"/>
        <end position="31"/>
    </location>
</feature>
<feature type="compositionally biased region" description="Acidic residues" evidence="15">
    <location>
        <begin position="1058"/>
        <end position="1067"/>
    </location>
</feature>
<evidence type="ECO:0000259" key="16">
    <source>
        <dbReference type="PROSITE" id="PS50280"/>
    </source>
</evidence>
<dbReference type="InterPro" id="IPR024636">
    <property type="entry name" value="SET_assoc"/>
</dbReference>
<evidence type="ECO:0000259" key="17">
    <source>
        <dbReference type="PROSITE" id="PS50868"/>
    </source>
</evidence>
<dbReference type="Pfam" id="PF00076">
    <property type="entry name" value="RRM_1"/>
    <property type="match status" value="1"/>
</dbReference>
<dbReference type="PANTHER" id="PTHR45814:SF2">
    <property type="entry name" value="HISTONE-LYSINE N-METHYLTRANSFERASE SETD1"/>
    <property type="match status" value="1"/>
</dbReference>
<feature type="compositionally biased region" description="Low complexity" evidence="15">
    <location>
        <begin position="485"/>
        <end position="503"/>
    </location>
</feature>
<evidence type="ECO:0000256" key="14">
    <source>
        <dbReference type="ARBA" id="ARBA00049129"/>
    </source>
</evidence>
<dbReference type="Gene3D" id="3.30.70.330">
    <property type="match status" value="1"/>
</dbReference>
<dbReference type="GO" id="GO:0003723">
    <property type="term" value="F:RNA binding"/>
    <property type="evidence" value="ECO:0007669"/>
    <property type="project" value="InterPro"/>
</dbReference>
<dbReference type="InterPro" id="IPR046341">
    <property type="entry name" value="SET_dom_sf"/>
</dbReference>
<feature type="compositionally biased region" description="Basic and acidic residues" evidence="15">
    <location>
        <begin position="264"/>
        <end position="277"/>
    </location>
</feature>
<feature type="compositionally biased region" description="Low complexity" evidence="15">
    <location>
        <begin position="39"/>
        <end position="49"/>
    </location>
</feature>
<feature type="compositionally biased region" description="Pro residues" evidence="15">
    <location>
        <begin position="356"/>
        <end position="392"/>
    </location>
</feature>
<reference evidence="19" key="1">
    <citation type="submission" date="2015-02" db="EMBL/GenBank/DDBJ databases">
        <authorList>
            <person name="Gon?alves P."/>
        </authorList>
    </citation>
    <scope>NUCLEOTIDE SEQUENCE [LARGE SCALE GENOMIC DNA]</scope>
</reference>
<feature type="compositionally biased region" description="Low complexity" evidence="15">
    <location>
        <begin position="911"/>
        <end position="935"/>
    </location>
</feature>
<evidence type="ECO:0000256" key="8">
    <source>
        <dbReference type="ARBA" id="ARBA00022691"/>
    </source>
</evidence>
<dbReference type="GO" id="GO:0032259">
    <property type="term" value="P:methylation"/>
    <property type="evidence" value="ECO:0007669"/>
    <property type="project" value="UniProtKB-KW"/>
</dbReference>
<dbReference type="EC" id="2.1.1.354" evidence="3"/>
<feature type="compositionally biased region" description="Pro residues" evidence="15">
    <location>
        <begin position="1151"/>
        <end position="1166"/>
    </location>
</feature>
<dbReference type="GO" id="GO:0048188">
    <property type="term" value="C:Set1C/COMPASS complex"/>
    <property type="evidence" value="ECO:0007669"/>
    <property type="project" value="TreeGrafter"/>
</dbReference>
<dbReference type="InterPro" id="IPR035979">
    <property type="entry name" value="RBD_domain_sf"/>
</dbReference>
<feature type="domain" description="Post-SET" evidence="17">
    <location>
        <begin position="1375"/>
        <end position="1391"/>
    </location>
</feature>
<dbReference type="Proteomes" id="UP000243876">
    <property type="component" value="Unassembled WGS sequence"/>
</dbReference>
<dbReference type="Pfam" id="PF00856">
    <property type="entry name" value="SET"/>
    <property type="match status" value="1"/>
</dbReference>
<feature type="region of interest" description="Disordered" evidence="15">
    <location>
        <begin position="1019"/>
        <end position="1113"/>
    </location>
</feature>
<evidence type="ECO:0000256" key="9">
    <source>
        <dbReference type="ARBA" id="ARBA00022853"/>
    </source>
</evidence>
<dbReference type="InterPro" id="IPR044570">
    <property type="entry name" value="Set1-like"/>
</dbReference>
<evidence type="ECO:0000256" key="11">
    <source>
        <dbReference type="ARBA" id="ARBA00030093"/>
    </source>
</evidence>
<keyword evidence="7" id="KW-0808">Transferase</keyword>
<dbReference type="InterPro" id="IPR001214">
    <property type="entry name" value="SET_dom"/>
</dbReference>
<dbReference type="InterPro" id="IPR024657">
    <property type="entry name" value="COMPASS_Set1_N-SET"/>
</dbReference>
<proteinExistence type="predicted"/>
<comment type="catalytic activity">
    <reaction evidence="12">
        <text>L-lysyl(4)-[histone H3] + 3 S-adenosyl-L-methionine = N(6),N(6),N(6)-trimethyl-L-lysyl(4)-[histone H3] + 3 S-adenosyl-L-homocysteine + 3 H(+)</text>
        <dbReference type="Rhea" id="RHEA:60260"/>
        <dbReference type="Rhea" id="RHEA-COMP:15537"/>
        <dbReference type="Rhea" id="RHEA-COMP:15547"/>
        <dbReference type="ChEBI" id="CHEBI:15378"/>
        <dbReference type="ChEBI" id="CHEBI:29969"/>
        <dbReference type="ChEBI" id="CHEBI:57856"/>
        <dbReference type="ChEBI" id="CHEBI:59789"/>
        <dbReference type="ChEBI" id="CHEBI:61961"/>
        <dbReference type="EC" id="2.1.1.354"/>
    </reaction>
</comment>
<feature type="region of interest" description="Disordered" evidence="15">
    <location>
        <begin position="870"/>
        <end position="999"/>
    </location>
</feature>
<keyword evidence="19" id="KW-1185">Reference proteome</keyword>
<feature type="region of interest" description="Disordered" evidence="15">
    <location>
        <begin position="335"/>
        <end position="608"/>
    </location>
</feature>
<dbReference type="OrthoDB" id="308383at2759"/>
<dbReference type="SMART" id="SM01291">
    <property type="entry name" value="N-SET"/>
    <property type="match status" value="1"/>
</dbReference>
<evidence type="ECO:0000256" key="7">
    <source>
        <dbReference type="ARBA" id="ARBA00022679"/>
    </source>
</evidence>
<evidence type="ECO:0000256" key="5">
    <source>
        <dbReference type="ARBA" id="ARBA00022454"/>
    </source>
</evidence>
<dbReference type="SUPFAM" id="SSF82199">
    <property type="entry name" value="SET domain"/>
    <property type="match status" value="1"/>
</dbReference>
<keyword evidence="8" id="KW-0949">S-adenosyl-L-methionine</keyword>
<accession>A0A0D6EHZ1</accession>
<dbReference type="SMART" id="SM00508">
    <property type="entry name" value="PostSET"/>
    <property type="match status" value="1"/>
</dbReference>
<protein>
    <recommendedName>
        <fullName evidence="4">Histone-lysine N-methyltransferase, H3 lysine-4 specific</fullName>
        <ecNumber evidence="3">2.1.1.354</ecNumber>
    </recommendedName>
    <alternativeName>
        <fullName evidence="11">SET domain-containing protein 1</fullName>
    </alternativeName>
</protein>
<evidence type="ECO:0000256" key="6">
    <source>
        <dbReference type="ARBA" id="ARBA00022603"/>
    </source>
</evidence>
<dbReference type="GO" id="GO:0140999">
    <property type="term" value="F:histone H3K4 trimethyltransferase activity"/>
    <property type="evidence" value="ECO:0007669"/>
    <property type="project" value="UniProtKB-EC"/>
</dbReference>
<feature type="compositionally biased region" description="Basic residues" evidence="15">
    <location>
        <begin position="967"/>
        <end position="984"/>
    </location>
</feature>
<feature type="compositionally biased region" description="Low complexity" evidence="15">
    <location>
        <begin position="67"/>
        <end position="111"/>
    </location>
</feature>
<dbReference type="PROSITE" id="PS50868">
    <property type="entry name" value="POST_SET"/>
    <property type="match status" value="1"/>
</dbReference>
<evidence type="ECO:0000256" key="2">
    <source>
        <dbReference type="ARBA" id="ARBA00004286"/>
    </source>
</evidence>
<keyword evidence="9" id="KW-0156">Chromatin regulator</keyword>
<evidence type="ECO:0000313" key="19">
    <source>
        <dbReference type="Proteomes" id="UP000243876"/>
    </source>
</evidence>
<feature type="compositionally biased region" description="Low complexity" evidence="15">
    <location>
        <begin position="463"/>
        <end position="476"/>
    </location>
</feature>
<evidence type="ECO:0000256" key="15">
    <source>
        <dbReference type="SAM" id="MobiDB-lite"/>
    </source>
</evidence>
<feature type="region of interest" description="Disordered" evidence="15">
    <location>
        <begin position="1147"/>
        <end position="1172"/>
    </location>
</feature>
<dbReference type="GO" id="GO:0005694">
    <property type="term" value="C:chromosome"/>
    <property type="evidence" value="ECO:0007669"/>
    <property type="project" value="UniProtKB-SubCell"/>
</dbReference>
<feature type="compositionally biased region" description="Acidic residues" evidence="15">
    <location>
        <begin position="581"/>
        <end position="591"/>
    </location>
</feature>
<feature type="compositionally biased region" description="Low complexity" evidence="15">
    <location>
        <begin position="340"/>
        <end position="355"/>
    </location>
</feature>
<keyword evidence="10" id="KW-0539">Nucleus</keyword>
<evidence type="ECO:0000313" key="18">
    <source>
        <dbReference type="EMBL" id="CEQ39531.1"/>
    </source>
</evidence>
<dbReference type="Pfam" id="PF11767">
    <property type="entry name" value="SET_assoc"/>
    <property type="match status" value="1"/>
</dbReference>
<dbReference type="CDD" id="cd00590">
    <property type="entry name" value="RRM_SF"/>
    <property type="match status" value="1"/>
</dbReference>
<name>A0A0D6EHZ1_SPOSA</name>